<accession>A0ACB8BLB8</accession>
<dbReference type="Proteomes" id="UP000790709">
    <property type="component" value="Unassembled WGS sequence"/>
</dbReference>
<organism evidence="1 2">
    <name type="scientific">Leucogyrophana mollusca</name>
    <dbReference type="NCBI Taxonomy" id="85980"/>
    <lineage>
        <taxon>Eukaryota</taxon>
        <taxon>Fungi</taxon>
        <taxon>Dikarya</taxon>
        <taxon>Basidiomycota</taxon>
        <taxon>Agaricomycotina</taxon>
        <taxon>Agaricomycetes</taxon>
        <taxon>Agaricomycetidae</taxon>
        <taxon>Boletales</taxon>
        <taxon>Boletales incertae sedis</taxon>
        <taxon>Leucogyrophana</taxon>
    </lineage>
</organism>
<dbReference type="EMBL" id="MU266391">
    <property type="protein sequence ID" value="KAH7925998.1"/>
    <property type="molecule type" value="Genomic_DNA"/>
</dbReference>
<evidence type="ECO:0000313" key="2">
    <source>
        <dbReference type="Proteomes" id="UP000790709"/>
    </source>
</evidence>
<name>A0ACB8BLB8_9AGAM</name>
<sequence>MGYLPPSDVEVDPKDLPEPAGSRAPTDPVLLGDSGPYFETYLYYARLQREREVNEAKNNSGDDSHPSASFFARGPDKTSVADKSSIPSGSIDEKPALETSSSLSTSECRAVAGALRTVSWGNVFYLITTDVLGPYSSPWAFAQVGYGPGVACYVVFGALAAYSGLLLWWMFLRLDSDRYPMRTFGDLAARIYGTWFRIVSNFLQGLQLIAVVGFVILGNGQALSQMTNFRICFSVCNVVFALGGMVIAQIRTLQKFGMVANLSIWLNVTTMALTMGAVARTSPNYTASLLPPGPVQTQAINNQPFVPQLTGIMQVVYAYGGAMIFIEFIAEMRRPMDFWKALAVSQVFICFVYMLFGVFIYSYQGQFVVNPANQGISAYGLQTAANAIYLASGLIPASLLSNIAIKSIYNGIFVTALSAPPLTSVRGKYMYALSVPLYWGAAFAIASGIPQFSNISALISAVCIFQFTYTFPPFLILGYCVQADAVAGDREYDVNNPHGGRVDSWRDFSRWKRGCERTNLPMGKRFFFNIWNLLLALACLSCAILGAYSAVKSIVIGFQTTGYASSFGCHSPVDNQ</sequence>
<comment type="caution">
    <text evidence="1">The sequence shown here is derived from an EMBL/GenBank/DDBJ whole genome shotgun (WGS) entry which is preliminary data.</text>
</comment>
<protein>
    <submittedName>
        <fullName evidence="1">Uncharacterized protein</fullName>
    </submittedName>
</protein>
<reference evidence="1" key="1">
    <citation type="journal article" date="2021" name="New Phytol.">
        <title>Evolutionary innovations through gain and loss of genes in the ectomycorrhizal Boletales.</title>
        <authorList>
            <person name="Wu G."/>
            <person name="Miyauchi S."/>
            <person name="Morin E."/>
            <person name="Kuo A."/>
            <person name="Drula E."/>
            <person name="Varga T."/>
            <person name="Kohler A."/>
            <person name="Feng B."/>
            <person name="Cao Y."/>
            <person name="Lipzen A."/>
            <person name="Daum C."/>
            <person name="Hundley H."/>
            <person name="Pangilinan J."/>
            <person name="Johnson J."/>
            <person name="Barry K."/>
            <person name="LaButti K."/>
            <person name="Ng V."/>
            <person name="Ahrendt S."/>
            <person name="Min B."/>
            <person name="Choi I.G."/>
            <person name="Park H."/>
            <person name="Plett J.M."/>
            <person name="Magnuson J."/>
            <person name="Spatafora J.W."/>
            <person name="Nagy L.G."/>
            <person name="Henrissat B."/>
            <person name="Grigoriev I.V."/>
            <person name="Yang Z.L."/>
            <person name="Xu J."/>
            <person name="Martin F.M."/>
        </authorList>
    </citation>
    <scope>NUCLEOTIDE SEQUENCE</scope>
    <source>
        <strain evidence="1">KUC20120723A-06</strain>
    </source>
</reference>
<evidence type="ECO:0000313" key="1">
    <source>
        <dbReference type="EMBL" id="KAH7925998.1"/>
    </source>
</evidence>
<keyword evidence="2" id="KW-1185">Reference proteome</keyword>
<gene>
    <name evidence="1" type="ORF">BV22DRAFT_1088031</name>
</gene>
<proteinExistence type="predicted"/>